<dbReference type="AlphaFoldDB" id="A0A1M7UZB4"/>
<dbReference type="Gene3D" id="2.30.38.10">
    <property type="entry name" value="Luciferase, Domain 3"/>
    <property type="match status" value="1"/>
</dbReference>
<dbReference type="Gene3D" id="3.30.300.30">
    <property type="match status" value="1"/>
</dbReference>
<dbReference type="Pfam" id="PF13193">
    <property type="entry name" value="AMP-binding_C"/>
    <property type="match status" value="1"/>
</dbReference>
<dbReference type="EMBL" id="FRDN01000024">
    <property type="protein sequence ID" value="SHN88275.1"/>
    <property type="molecule type" value="Genomic_DNA"/>
</dbReference>
<dbReference type="GO" id="GO:0006631">
    <property type="term" value="P:fatty acid metabolic process"/>
    <property type="evidence" value="ECO:0007669"/>
    <property type="project" value="TreeGrafter"/>
</dbReference>
<dbReference type="SUPFAM" id="SSF56801">
    <property type="entry name" value="Acetyl-CoA synthetase-like"/>
    <property type="match status" value="1"/>
</dbReference>
<proteinExistence type="inferred from homology"/>
<dbReference type="PANTHER" id="PTHR43201">
    <property type="entry name" value="ACYL-COA SYNTHETASE"/>
    <property type="match status" value="1"/>
</dbReference>
<dbReference type="Proteomes" id="UP000184010">
    <property type="component" value="Unassembled WGS sequence"/>
</dbReference>
<dbReference type="GO" id="GO:0031956">
    <property type="term" value="F:medium-chain fatty acid-CoA ligase activity"/>
    <property type="evidence" value="ECO:0007669"/>
    <property type="project" value="TreeGrafter"/>
</dbReference>
<dbReference type="InterPro" id="IPR000873">
    <property type="entry name" value="AMP-dep_synth/lig_dom"/>
</dbReference>
<dbReference type="STRING" id="1121395.SAMN02745215_05247"/>
<sequence length="545" mass="60270">MKHDLYRKANLSLSYWPADTSTPLLNLDFVRALRDAAAKVPDRIALAEGSPEKKSRKKITYLQLLADSERLASALLEHFKPGDRIAVWGPNCIEWVLIQFGCAIAGMTLVTVNPSHQEKELEYILRQSKAAGIFVKEEYRSRSLIDIASKVSKNLPALKAVIGFADINSYMFAAADNKDFPDINPNDPCILKFTSGTTGFPKGAVLCHGGVLNASLFTIKRSGLEEGGVLVNPMPMCHVGGCGVATPGTILQLGTQVIMTEFYAELLLELIEEEKGTFTILVPTMIEAVLNHPNLTRYDISSLKSILSGASKVDASLVQRVRSQLGVGVTIGYGQTECMSISQTHMDDSFVDQSETIGQPMPQCEVKIASPEGDPLPIGERGEICCRGYQTMIEYDNMPEETAGVLKSDGWLHTGDLGLMDERGFLKFCGRLKEMIVRGGENIYPAEIELVLNAHPLVERAAIVGVSDEYWGEQVHAVILPKDQENPPDPYTLYQCCDSSLAHFKVPKYWYSVDEFPTTETGKIQRFLLKEWIEQGKLKRRACMI</sequence>
<dbReference type="RefSeq" id="WP_072775291.1">
    <property type="nucleotide sequence ID" value="NZ_FRDN01000024.1"/>
</dbReference>
<organism evidence="5 6">
    <name type="scientific">Desulfitobacterium chlororespirans DSM 11544</name>
    <dbReference type="NCBI Taxonomy" id="1121395"/>
    <lineage>
        <taxon>Bacteria</taxon>
        <taxon>Bacillati</taxon>
        <taxon>Bacillota</taxon>
        <taxon>Clostridia</taxon>
        <taxon>Eubacteriales</taxon>
        <taxon>Desulfitobacteriaceae</taxon>
        <taxon>Desulfitobacterium</taxon>
    </lineage>
</organism>
<dbReference type="PANTHER" id="PTHR43201:SF5">
    <property type="entry name" value="MEDIUM-CHAIN ACYL-COA LIGASE ACSF2, MITOCHONDRIAL"/>
    <property type="match status" value="1"/>
</dbReference>
<evidence type="ECO:0000256" key="1">
    <source>
        <dbReference type="ARBA" id="ARBA00006432"/>
    </source>
</evidence>
<dbReference type="InterPro" id="IPR045851">
    <property type="entry name" value="AMP-bd_C_sf"/>
</dbReference>
<gene>
    <name evidence="5" type="ORF">SAMN02745215_05247</name>
</gene>
<feature type="domain" description="AMP-binding enzyme C-terminal" evidence="4">
    <location>
        <begin position="447"/>
        <end position="523"/>
    </location>
</feature>
<dbReference type="PROSITE" id="PS00455">
    <property type="entry name" value="AMP_BINDING"/>
    <property type="match status" value="1"/>
</dbReference>
<feature type="domain" description="AMP-dependent synthetase/ligase" evidence="3">
    <location>
        <begin position="34"/>
        <end position="395"/>
    </location>
</feature>
<dbReference type="Pfam" id="PF00501">
    <property type="entry name" value="AMP-binding"/>
    <property type="match status" value="1"/>
</dbReference>
<dbReference type="Gene3D" id="3.40.50.980">
    <property type="match status" value="2"/>
</dbReference>
<evidence type="ECO:0000313" key="6">
    <source>
        <dbReference type="Proteomes" id="UP000184010"/>
    </source>
</evidence>
<evidence type="ECO:0000259" key="3">
    <source>
        <dbReference type="Pfam" id="PF00501"/>
    </source>
</evidence>
<protein>
    <submittedName>
        <fullName evidence="5">Fatty-acyl-CoA synthase</fullName>
    </submittedName>
</protein>
<evidence type="ECO:0000256" key="2">
    <source>
        <dbReference type="ARBA" id="ARBA00022598"/>
    </source>
</evidence>
<name>A0A1M7UZB4_9FIRM</name>
<accession>A0A1M7UZB4</accession>
<dbReference type="InterPro" id="IPR020845">
    <property type="entry name" value="AMP-binding_CS"/>
</dbReference>
<evidence type="ECO:0000313" key="5">
    <source>
        <dbReference type="EMBL" id="SHN88275.1"/>
    </source>
</evidence>
<keyword evidence="6" id="KW-1185">Reference proteome</keyword>
<keyword evidence="2" id="KW-0436">Ligase</keyword>
<reference evidence="6" key="1">
    <citation type="submission" date="2016-12" db="EMBL/GenBank/DDBJ databases">
        <authorList>
            <person name="Varghese N."/>
            <person name="Submissions S."/>
        </authorList>
    </citation>
    <scope>NUCLEOTIDE SEQUENCE [LARGE SCALE GENOMIC DNA]</scope>
    <source>
        <strain evidence="6">DSM 11544</strain>
    </source>
</reference>
<comment type="similarity">
    <text evidence="1">Belongs to the ATP-dependent AMP-binding enzyme family.</text>
</comment>
<evidence type="ECO:0000259" key="4">
    <source>
        <dbReference type="Pfam" id="PF13193"/>
    </source>
</evidence>
<dbReference type="InterPro" id="IPR025110">
    <property type="entry name" value="AMP-bd_C"/>
</dbReference>